<dbReference type="EMBL" id="JABDTM020012427">
    <property type="protein sequence ID" value="KAH0820272.1"/>
    <property type="molecule type" value="Genomic_DNA"/>
</dbReference>
<accession>A0A8J6HTZ7</accession>
<keyword evidence="3" id="KW-1185">Reference proteome</keyword>
<protein>
    <submittedName>
        <fullName evidence="2">Uncharacterized protein</fullName>
    </submittedName>
</protein>
<proteinExistence type="predicted"/>
<feature type="region of interest" description="Disordered" evidence="1">
    <location>
        <begin position="99"/>
        <end position="153"/>
    </location>
</feature>
<evidence type="ECO:0000313" key="2">
    <source>
        <dbReference type="EMBL" id="KAH0820272.1"/>
    </source>
</evidence>
<comment type="caution">
    <text evidence="2">The sequence shown here is derived from an EMBL/GenBank/DDBJ whole genome shotgun (WGS) entry which is preliminary data.</text>
</comment>
<feature type="compositionally biased region" description="Low complexity" evidence="1">
    <location>
        <begin position="140"/>
        <end position="149"/>
    </location>
</feature>
<evidence type="ECO:0000256" key="1">
    <source>
        <dbReference type="SAM" id="MobiDB-lite"/>
    </source>
</evidence>
<dbReference type="Proteomes" id="UP000719412">
    <property type="component" value="Unassembled WGS sequence"/>
</dbReference>
<organism evidence="2 3">
    <name type="scientific">Tenebrio molitor</name>
    <name type="common">Yellow mealworm beetle</name>
    <dbReference type="NCBI Taxonomy" id="7067"/>
    <lineage>
        <taxon>Eukaryota</taxon>
        <taxon>Metazoa</taxon>
        <taxon>Ecdysozoa</taxon>
        <taxon>Arthropoda</taxon>
        <taxon>Hexapoda</taxon>
        <taxon>Insecta</taxon>
        <taxon>Pterygota</taxon>
        <taxon>Neoptera</taxon>
        <taxon>Endopterygota</taxon>
        <taxon>Coleoptera</taxon>
        <taxon>Polyphaga</taxon>
        <taxon>Cucujiformia</taxon>
        <taxon>Tenebrionidae</taxon>
        <taxon>Tenebrio</taxon>
    </lineage>
</organism>
<feature type="compositionally biased region" description="Basic residues" evidence="1">
    <location>
        <begin position="126"/>
        <end position="135"/>
    </location>
</feature>
<reference evidence="2" key="2">
    <citation type="submission" date="2021-08" db="EMBL/GenBank/DDBJ databases">
        <authorList>
            <person name="Eriksson T."/>
        </authorList>
    </citation>
    <scope>NUCLEOTIDE SEQUENCE</scope>
    <source>
        <strain evidence="2">Stoneville</strain>
        <tissue evidence="2">Whole head</tissue>
    </source>
</reference>
<feature type="region of interest" description="Disordered" evidence="1">
    <location>
        <begin position="187"/>
        <end position="216"/>
    </location>
</feature>
<reference evidence="2" key="1">
    <citation type="journal article" date="2020" name="J Insects Food Feed">
        <title>The yellow mealworm (Tenebrio molitor) genome: a resource for the emerging insects as food and feed industry.</title>
        <authorList>
            <person name="Eriksson T."/>
            <person name="Andere A."/>
            <person name="Kelstrup H."/>
            <person name="Emery V."/>
            <person name="Picard C."/>
        </authorList>
    </citation>
    <scope>NUCLEOTIDE SEQUENCE</scope>
    <source>
        <strain evidence="2">Stoneville</strain>
        <tissue evidence="2">Whole head</tissue>
    </source>
</reference>
<dbReference type="AlphaFoldDB" id="A0A8J6HTZ7"/>
<name>A0A8J6HTZ7_TENMO</name>
<gene>
    <name evidence="2" type="ORF">GEV33_002519</name>
</gene>
<evidence type="ECO:0000313" key="3">
    <source>
        <dbReference type="Proteomes" id="UP000719412"/>
    </source>
</evidence>
<sequence>MGREWSHSEAVVFKICSLSLSAATMRWKSGKPAFAVETMISDKPGVRQDEELESHLNKGQFVVESPLARFVPLQFLPQKGRSSYNPVVAVEKPTTRHLAEQFPEKGQSKNSGATAGSLRRATFNAPRRRNHHRQRPPSPESRSPASGSGQHRSNYGQSFLFLAEICHQERTICSVNLRNPSYLVDAQNPSRRKCTRTSAEKSAHKGGGSYKSGEPETEREIIVTFCRWCWPTRRRKVPPPKSPSGSRTSLRKVPNRTLLRIRISSGPVSPGRPWTHRKVPDLPTSKSGAVVTYHFLQAVASQSFRLYFVTPSN</sequence>